<reference evidence="2" key="1">
    <citation type="submission" date="2020-08" db="EMBL/GenBank/DDBJ databases">
        <title>Genome sequencing and assembly of the red palm weevil Rhynchophorus ferrugineus.</title>
        <authorList>
            <person name="Dias G.B."/>
            <person name="Bergman C.M."/>
            <person name="Manee M."/>
        </authorList>
    </citation>
    <scope>NUCLEOTIDE SEQUENCE</scope>
    <source>
        <strain evidence="2">AA-2017</strain>
        <tissue evidence="2">Whole larva</tissue>
    </source>
</reference>
<keyword evidence="3" id="KW-1185">Reference proteome</keyword>
<evidence type="ECO:0000313" key="2">
    <source>
        <dbReference type="EMBL" id="KAF7269171.1"/>
    </source>
</evidence>
<evidence type="ECO:0000313" key="3">
    <source>
        <dbReference type="Proteomes" id="UP000625711"/>
    </source>
</evidence>
<proteinExistence type="predicted"/>
<feature type="signal peptide" evidence="1">
    <location>
        <begin position="1"/>
        <end position="23"/>
    </location>
</feature>
<dbReference type="OrthoDB" id="10017160at2759"/>
<name>A0A834M241_RHYFE</name>
<dbReference type="EMBL" id="JAACXV010014251">
    <property type="protein sequence ID" value="KAF7269171.1"/>
    <property type="molecule type" value="Genomic_DNA"/>
</dbReference>
<protein>
    <submittedName>
        <fullName evidence="2">Uncharacterized protein</fullName>
    </submittedName>
</protein>
<gene>
    <name evidence="2" type="ORF">GWI33_017772</name>
</gene>
<comment type="caution">
    <text evidence="2">The sequence shown here is derived from an EMBL/GenBank/DDBJ whole genome shotgun (WGS) entry which is preliminary data.</text>
</comment>
<dbReference type="Proteomes" id="UP000625711">
    <property type="component" value="Unassembled WGS sequence"/>
</dbReference>
<organism evidence="2 3">
    <name type="scientific">Rhynchophorus ferrugineus</name>
    <name type="common">Red palm weevil</name>
    <name type="synonym">Curculio ferrugineus</name>
    <dbReference type="NCBI Taxonomy" id="354439"/>
    <lineage>
        <taxon>Eukaryota</taxon>
        <taxon>Metazoa</taxon>
        <taxon>Ecdysozoa</taxon>
        <taxon>Arthropoda</taxon>
        <taxon>Hexapoda</taxon>
        <taxon>Insecta</taxon>
        <taxon>Pterygota</taxon>
        <taxon>Neoptera</taxon>
        <taxon>Endopterygota</taxon>
        <taxon>Coleoptera</taxon>
        <taxon>Polyphaga</taxon>
        <taxon>Cucujiformia</taxon>
        <taxon>Curculionidae</taxon>
        <taxon>Dryophthorinae</taxon>
        <taxon>Rhynchophorus</taxon>
    </lineage>
</organism>
<evidence type="ECO:0000256" key="1">
    <source>
        <dbReference type="SAM" id="SignalP"/>
    </source>
</evidence>
<feature type="chain" id="PRO_5032421040" evidence="1">
    <location>
        <begin position="24"/>
        <end position="88"/>
    </location>
</feature>
<keyword evidence="1" id="KW-0732">Signal</keyword>
<dbReference type="AlphaFoldDB" id="A0A834M241"/>
<sequence length="88" mass="10049">MDQKLFRVLILRCFLLRKNTVQAKQWLEKYYEDSAPSETTIKQSGQVVVVNEEFRLDAATSPSDKPFSNGDYRAFSNLCRNVSAANVT</sequence>
<dbReference type="Gene3D" id="1.10.10.1450">
    <property type="match status" value="1"/>
</dbReference>
<accession>A0A834M241</accession>